<evidence type="ECO:0000313" key="2">
    <source>
        <dbReference type="EMBL" id="ASN72817.1"/>
    </source>
</evidence>
<accession>A0A2H4JG55</accession>
<feature type="transmembrane region" description="Helical" evidence="1">
    <location>
        <begin position="75"/>
        <end position="98"/>
    </location>
</feature>
<protein>
    <submittedName>
        <fullName evidence="2">Uncharacterized protein</fullName>
    </submittedName>
</protein>
<gene>
    <name evidence="2" type="ORF">3S5_12</name>
</gene>
<reference evidence="2" key="1">
    <citation type="submission" date="2017-06" db="EMBL/GenBank/DDBJ databases">
        <title>Novel phages from South African skin metaviromes.</title>
        <authorList>
            <person name="van Zyl L.J."/>
            <person name="Abrahams Y."/>
            <person name="Stander E.A."/>
            <person name="Kirby B.M."/>
            <person name="Clavaud C."/>
            <person name="Farcet C."/>
            <person name="Breton L."/>
            <person name="Trindade M.I."/>
        </authorList>
    </citation>
    <scope>NUCLEOTIDE SEQUENCE</scope>
</reference>
<keyword evidence="1" id="KW-0472">Membrane</keyword>
<organism evidence="2">
    <name type="scientific">uncultured Caudovirales phage</name>
    <dbReference type="NCBI Taxonomy" id="2100421"/>
    <lineage>
        <taxon>Viruses</taxon>
        <taxon>Duplodnaviria</taxon>
        <taxon>Heunggongvirae</taxon>
        <taxon>Uroviricota</taxon>
        <taxon>Caudoviricetes</taxon>
        <taxon>Peduoviridae</taxon>
        <taxon>Maltschvirus</taxon>
        <taxon>Maltschvirus maltsch</taxon>
    </lineage>
</organism>
<name>A0A2H4JG55_9CAUD</name>
<keyword evidence="1" id="KW-0812">Transmembrane</keyword>
<keyword evidence="1" id="KW-1133">Transmembrane helix</keyword>
<dbReference type="EMBL" id="MF417976">
    <property type="protein sequence ID" value="ASN72817.1"/>
    <property type="molecule type" value="Genomic_DNA"/>
</dbReference>
<proteinExistence type="predicted"/>
<evidence type="ECO:0000256" key="1">
    <source>
        <dbReference type="SAM" id="Phobius"/>
    </source>
</evidence>
<sequence length="101" mass="12017">MFLKLRTCVREGSVKMPSDYKHFEYMLSKNWIVPTIVYYNTDLSENTPLMTPKYSDYVEATREGEEKYYSVKDFWIKWILIFIFSFFGTCAVITGILIKLL</sequence>